<evidence type="ECO:0000313" key="2">
    <source>
        <dbReference type="Proteomes" id="UP000827872"/>
    </source>
</evidence>
<dbReference type="Proteomes" id="UP000827872">
    <property type="component" value="Linkage Group LG06"/>
</dbReference>
<name>A0ACB8FPM3_9SAUR</name>
<sequence length="514" mass="55996">MASGGGGGGACWVLLLATLAATAPKAGAPFPGPISNLAVSGRRVLVSSGPCVYQLQPTRDAAPAASAGPPLFCLNRTDSVNQLLLPYAAREGARLITCWTQPNGVCYRGDLRGRFPENKLAEQAVSCSPRGSSVGTLFPWGPDWFLAVAATTAKGAADSCASGENSALYIVRDDETRVGEESSLRVPGDGYFVDAFRWAQWLFFPYYNLASCPPQMLIVPEDPQPSRYQQAPLRCADKTRLLSSSRLSLPGGRALWVGVFSSGEALRTPTSSALCLFDLRQVLDRSQGCRRGFPGTLECCNTTQPVNSPFLNHSDLVSVYATVILKTPVLFLRTGNGQLLKVTLDEKMRPSCPDILYEIEEETSIFNKLEFDPLDKNFIYLSSNEQLWRVQVANCSKYVSCKECLSAMDPYCGWCHLNKRCTLKEECPANLKNWVDISEGADKCLKIYISGTYRGVITVTSVGNFSDLSKRDSSCKVVNAQTDKTLCENKSQDTRSCSCSLHSEAVTDKGIELQ</sequence>
<accession>A0ACB8FPM3</accession>
<proteinExistence type="predicted"/>
<gene>
    <name evidence="1" type="ORF">K3G42_017075</name>
</gene>
<keyword evidence="2" id="KW-1185">Reference proteome</keyword>
<dbReference type="EMBL" id="CM037619">
    <property type="protein sequence ID" value="KAH8007116.1"/>
    <property type="molecule type" value="Genomic_DNA"/>
</dbReference>
<reference evidence="1" key="1">
    <citation type="submission" date="2021-08" db="EMBL/GenBank/DDBJ databases">
        <title>The first chromosome-level gecko genome reveals the dynamic sex chromosomes of Neotropical dwarf geckos (Sphaerodactylidae: Sphaerodactylus).</title>
        <authorList>
            <person name="Pinto B.J."/>
            <person name="Keating S.E."/>
            <person name="Gamble T."/>
        </authorList>
    </citation>
    <scope>NUCLEOTIDE SEQUENCE</scope>
    <source>
        <strain evidence="1">TG3544</strain>
    </source>
</reference>
<protein>
    <submittedName>
        <fullName evidence="1">Uncharacterized protein</fullName>
    </submittedName>
</protein>
<evidence type="ECO:0000313" key="1">
    <source>
        <dbReference type="EMBL" id="KAH8007116.1"/>
    </source>
</evidence>
<organism evidence="1 2">
    <name type="scientific">Sphaerodactylus townsendi</name>
    <dbReference type="NCBI Taxonomy" id="933632"/>
    <lineage>
        <taxon>Eukaryota</taxon>
        <taxon>Metazoa</taxon>
        <taxon>Chordata</taxon>
        <taxon>Craniata</taxon>
        <taxon>Vertebrata</taxon>
        <taxon>Euteleostomi</taxon>
        <taxon>Lepidosauria</taxon>
        <taxon>Squamata</taxon>
        <taxon>Bifurcata</taxon>
        <taxon>Gekkota</taxon>
        <taxon>Sphaerodactylidae</taxon>
        <taxon>Sphaerodactylus</taxon>
    </lineage>
</organism>
<comment type="caution">
    <text evidence="1">The sequence shown here is derived from an EMBL/GenBank/DDBJ whole genome shotgun (WGS) entry which is preliminary data.</text>
</comment>